<dbReference type="AlphaFoldDB" id="A0ABC9VQU0"/>
<evidence type="ECO:0000313" key="3">
    <source>
        <dbReference type="EMBL" id="GAA0043326.1"/>
    </source>
</evidence>
<sequence length="69" mass="7486">MNEILVVDNITKTYGKKSEKQYQALKGINFKVTSGEFVAIMGASGSGKTTLLNILSTLDKPTTGQVFMQ</sequence>
<proteinExistence type="predicted"/>
<reference evidence="4" key="2">
    <citation type="submission" date="2024-01" db="EMBL/GenBank/DDBJ databases">
        <title>Draft genome sequence of Lactobacillus amylovorus strain TKL145.</title>
        <authorList>
            <person name="Tohno M."/>
            <person name="Tanizawa Y."/>
        </authorList>
    </citation>
    <scope>NUCLEOTIDE SEQUENCE [LARGE SCALE GENOMIC DNA]</scope>
    <source>
        <strain evidence="4">TKL145</strain>
    </source>
</reference>
<gene>
    <name evidence="3" type="ORF">LATKL145_17380</name>
</gene>
<evidence type="ECO:0000256" key="1">
    <source>
        <dbReference type="ARBA" id="ARBA00022448"/>
    </source>
</evidence>
<dbReference type="Proteomes" id="UP001437574">
    <property type="component" value="Unassembled WGS sequence"/>
</dbReference>
<dbReference type="SUPFAM" id="SSF52540">
    <property type="entry name" value="P-loop containing nucleoside triphosphate hydrolases"/>
    <property type="match status" value="1"/>
</dbReference>
<protein>
    <recommendedName>
        <fullName evidence="2">ABC transporter domain-containing protein</fullName>
    </recommendedName>
</protein>
<dbReference type="InterPro" id="IPR050166">
    <property type="entry name" value="ABC_transporter_ATP-bind"/>
</dbReference>
<feature type="domain" description="ABC transporter" evidence="2">
    <location>
        <begin position="25"/>
        <end position="67"/>
    </location>
</feature>
<evidence type="ECO:0000313" key="4">
    <source>
        <dbReference type="Proteomes" id="UP001437574"/>
    </source>
</evidence>
<evidence type="ECO:0000259" key="2">
    <source>
        <dbReference type="Pfam" id="PF00005"/>
    </source>
</evidence>
<name>A0ABC9VQU0_LACAM</name>
<reference evidence="3 4" key="1">
    <citation type="journal article" date="2024" name="Int. J. Syst. Evol. Microbiol.">
        <title>Proposal of Lactobacillus amylovorus subsp. animalis subsp. nov. and an emended description of Lactobacillus amylovorus.</title>
        <authorList>
            <person name="Yamane K."/>
            <person name="Tanizawa Y."/>
            <person name="Kobayashi H."/>
            <person name="Kamizono T."/>
            <person name="Kojima Y."/>
            <person name="Takagi H."/>
            <person name="Tohno M."/>
        </authorList>
    </citation>
    <scope>NUCLEOTIDE SEQUENCE [LARGE SCALE GENOMIC DNA]</scope>
    <source>
        <strain evidence="3 4">TKL145</strain>
    </source>
</reference>
<dbReference type="Gene3D" id="3.40.50.300">
    <property type="entry name" value="P-loop containing nucleotide triphosphate hydrolases"/>
    <property type="match status" value="1"/>
</dbReference>
<dbReference type="Pfam" id="PF00005">
    <property type="entry name" value="ABC_tran"/>
    <property type="match status" value="1"/>
</dbReference>
<organism evidence="3 4">
    <name type="scientific">Lactobacillus amylovorus subsp. animalium</name>
    <dbReference type="NCBI Taxonomy" id="3378536"/>
    <lineage>
        <taxon>Bacteria</taxon>
        <taxon>Bacillati</taxon>
        <taxon>Bacillota</taxon>
        <taxon>Bacilli</taxon>
        <taxon>Lactobacillales</taxon>
        <taxon>Lactobacillaceae</taxon>
        <taxon>Lactobacillus</taxon>
    </lineage>
</organism>
<dbReference type="EMBL" id="BAAAAK010000026">
    <property type="protein sequence ID" value="GAA0043326.1"/>
    <property type="molecule type" value="Genomic_DNA"/>
</dbReference>
<dbReference type="InterPro" id="IPR003439">
    <property type="entry name" value="ABC_transporter-like_ATP-bd"/>
</dbReference>
<keyword evidence="1" id="KW-0813">Transport</keyword>
<dbReference type="InterPro" id="IPR027417">
    <property type="entry name" value="P-loop_NTPase"/>
</dbReference>
<dbReference type="PANTHER" id="PTHR42788:SF13">
    <property type="entry name" value="ALIPHATIC SULFONATES IMPORT ATP-BINDING PROTEIN SSUB"/>
    <property type="match status" value="1"/>
</dbReference>
<dbReference type="PANTHER" id="PTHR42788">
    <property type="entry name" value="TAURINE IMPORT ATP-BINDING PROTEIN-RELATED"/>
    <property type="match status" value="1"/>
</dbReference>
<comment type="caution">
    <text evidence="3">The sequence shown here is derived from an EMBL/GenBank/DDBJ whole genome shotgun (WGS) entry which is preliminary data.</text>
</comment>
<accession>A0ABC9VQU0</accession>